<gene>
    <name evidence="2" type="ORF">PPERSA_05767</name>
</gene>
<evidence type="ECO:0000313" key="2">
    <source>
        <dbReference type="EMBL" id="KRX01928.1"/>
    </source>
</evidence>
<evidence type="ECO:0000313" key="3">
    <source>
        <dbReference type="Proteomes" id="UP000054937"/>
    </source>
</evidence>
<organism evidence="2 3">
    <name type="scientific">Pseudocohnilembus persalinus</name>
    <name type="common">Ciliate</name>
    <dbReference type="NCBI Taxonomy" id="266149"/>
    <lineage>
        <taxon>Eukaryota</taxon>
        <taxon>Sar</taxon>
        <taxon>Alveolata</taxon>
        <taxon>Ciliophora</taxon>
        <taxon>Intramacronucleata</taxon>
        <taxon>Oligohymenophorea</taxon>
        <taxon>Scuticociliatia</taxon>
        <taxon>Philasterida</taxon>
        <taxon>Pseudocohnilembidae</taxon>
        <taxon>Pseudocohnilembus</taxon>
    </lineage>
</organism>
<name>A0A0V0QIK1_PSEPJ</name>
<dbReference type="EMBL" id="LDAU01000161">
    <property type="protein sequence ID" value="KRX01928.1"/>
    <property type="molecule type" value="Genomic_DNA"/>
</dbReference>
<keyword evidence="1" id="KW-0175">Coiled coil</keyword>
<keyword evidence="3" id="KW-1185">Reference proteome</keyword>
<accession>A0A0V0QIK1</accession>
<sequence length="720" mass="84859">MVKGKNQIKLHWIIKIIKQQASQKVRQDWDFKKQAKELENLLSLKEEEIEDLKQKNKHLNSTLQGSRENDILVKTHFEQRLQYINEKLKLEQKEKIQLRQINEKLQKQLELTVEKEENETDELINQLELKNNQIGLIQKKYNEILARVKQSNEVIKEQQQLIDILQSEKHQILQNQEILLQQIYQNQKNKDEQTTVVNNNSQYDEFKNQQDQNEESYINQSNYDYNNNNNIDQTNNNNNPNITTLEDKNSELKIQNNIGQGISNIQSIKNRVYEDDSYYQEIKRDFNKVIIEEENKPRETITDNGGKNSQLLEFEDKKINEEHTKGFKYNLFQNTLNKTINQLQATTSSSLENNQIMNYVKLNEYQALVKHLLDQNLETNTIKMIENFIQSLENQWIKQQKFDNQQNNSSNSNKNSQQDEYDQNILENTNNSQNDKYPSPQQYLEMQQPSVIQSSQNNGQNSFVSLKSETGNKCKLKNQHQSHNESIQSFQNKCEKEKNVIQNDSKKEKPHKNMKIQYLNSSYLKQQQDTVQAANQLRPQSAKALGGKNSVINFYQDNNNIEFINRQSSLGKQNQSYTLQDQIQKHFKQQQNNKECASLNQTLKRKNSQNYQKLQNFLNAQEIIDGKKNSPSKKINHQSQMDNTRKNTQNFIGSPAKNQNNKCDQTIEQHNKGQHKQINLPYMGQQQNIFRKRENSKNKNYSEKVQNFLTQNSSLNSTLK</sequence>
<protein>
    <submittedName>
        <fullName evidence="2">Uncharacterized protein</fullName>
    </submittedName>
</protein>
<comment type="caution">
    <text evidence="2">The sequence shown here is derived from an EMBL/GenBank/DDBJ whole genome shotgun (WGS) entry which is preliminary data.</text>
</comment>
<feature type="coiled-coil region" evidence="1">
    <location>
        <begin position="35"/>
        <end position="175"/>
    </location>
</feature>
<dbReference type="InParanoid" id="A0A0V0QIK1"/>
<reference evidence="2 3" key="1">
    <citation type="journal article" date="2015" name="Sci. Rep.">
        <title>Genome of the facultative scuticociliatosis pathogen Pseudocohnilembus persalinus provides insight into its virulence through horizontal gene transfer.</title>
        <authorList>
            <person name="Xiong J."/>
            <person name="Wang G."/>
            <person name="Cheng J."/>
            <person name="Tian M."/>
            <person name="Pan X."/>
            <person name="Warren A."/>
            <person name="Jiang C."/>
            <person name="Yuan D."/>
            <person name="Miao W."/>
        </authorList>
    </citation>
    <scope>NUCLEOTIDE SEQUENCE [LARGE SCALE GENOMIC DNA]</scope>
    <source>
        <strain evidence="2">36N120E</strain>
    </source>
</reference>
<dbReference type="Proteomes" id="UP000054937">
    <property type="component" value="Unassembled WGS sequence"/>
</dbReference>
<dbReference type="AlphaFoldDB" id="A0A0V0QIK1"/>
<evidence type="ECO:0000256" key="1">
    <source>
        <dbReference type="SAM" id="Coils"/>
    </source>
</evidence>
<proteinExistence type="predicted"/>